<evidence type="ECO:0000256" key="4">
    <source>
        <dbReference type="ARBA" id="ARBA00022807"/>
    </source>
</evidence>
<reference evidence="9 10" key="1">
    <citation type="submission" date="2024-04" db="EMBL/GenBank/DDBJ databases">
        <authorList>
            <consortium name="Genoscope - CEA"/>
            <person name="William W."/>
        </authorList>
    </citation>
    <scope>NUCLEOTIDE SEQUENCE [LARGE SCALE GENOMIC DNA]</scope>
</reference>
<keyword evidence="3" id="KW-0378">Hydrolase</keyword>
<evidence type="ECO:0000256" key="1">
    <source>
        <dbReference type="ARBA" id="ARBA00007623"/>
    </source>
</evidence>
<dbReference type="InterPro" id="IPR035892">
    <property type="entry name" value="C2_domain_sf"/>
</dbReference>
<gene>
    <name evidence="9" type="ORF">GSLYS_00021198001</name>
</gene>
<evidence type="ECO:0000313" key="9">
    <source>
        <dbReference type="EMBL" id="CAL1547881.1"/>
    </source>
</evidence>
<dbReference type="SMART" id="SM00230">
    <property type="entry name" value="CysPc"/>
    <property type="match status" value="1"/>
</dbReference>
<evidence type="ECO:0000256" key="2">
    <source>
        <dbReference type="ARBA" id="ARBA00022670"/>
    </source>
</evidence>
<feature type="active site" evidence="5">
    <location>
        <position position="275"/>
    </location>
</feature>
<dbReference type="EMBL" id="CAXITT010001092">
    <property type="protein sequence ID" value="CAL1547881.1"/>
    <property type="molecule type" value="Genomic_DNA"/>
</dbReference>
<evidence type="ECO:0000256" key="5">
    <source>
        <dbReference type="PIRSR" id="PIRSR622684-1"/>
    </source>
</evidence>
<evidence type="ECO:0000259" key="7">
    <source>
        <dbReference type="PROSITE" id="PS50004"/>
    </source>
</evidence>
<dbReference type="Pfam" id="PF00648">
    <property type="entry name" value="Peptidase_C2"/>
    <property type="match status" value="1"/>
</dbReference>
<name>A0AAV2INW3_LYMST</name>
<feature type="domain" description="Calpain catalytic" evidence="8">
    <location>
        <begin position="23"/>
        <end position="334"/>
    </location>
</feature>
<dbReference type="PANTHER" id="PTHR10183">
    <property type="entry name" value="CALPAIN"/>
    <property type="match status" value="1"/>
</dbReference>
<keyword evidence="4" id="KW-0788">Thiol protease</keyword>
<dbReference type="AlphaFoldDB" id="A0AAV2INW3"/>
<dbReference type="SUPFAM" id="SSF49562">
    <property type="entry name" value="C2 domain (Calcium/lipid-binding domain, CaLB)"/>
    <property type="match status" value="1"/>
</dbReference>
<organism evidence="9 10">
    <name type="scientific">Lymnaea stagnalis</name>
    <name type="common">Great pond snail</name>
    <name type="synonym">Helix stagnalis</name>
    <dbReference type="NCBI Taxonomy" id="6523"/>
    <lineage>
        <taxon>Eukaryota</taxon>
        <taxon>Metazoa</taxon>
        <taxon>Spiralia</taxon>
        <taxon>Lophotrochozoa</taxon>
        <taxon>Mollusca</taxon>
        <taxon>Gastropoda</taxon>
        <taxon>Heterobranchia</taxon>
        <taxon>Euthyneura</taxon>
        <taxon>Panpulmonata</taxon>
        <taxon>Hygrophila</taxon>
        <taxon>Lymnaeoidea</taxon>
        <taxon>Lymnaeidae</taxon>
        <taxon>Lymnaea</taxon>
    </lineage>
</organism>
<dbReference type="SUPFAM" id="SSF49758">
    <property type="entry name" value="Calpain large subunit, middle domain (domain III)"/>
    <property type="match status" value="1"/>
</dbReference>
<comment type="caution">
    <text evidence="9">The sequence shown here is derived from an EMBL/GenBank/DDBJ whole genome shotgun (WGS) entry which is preliminary data.</text>
</comment>
<evidence type="ECO:0000259" key="8">
    <source>
        <dbReference type="PROSITE" id="PS50203"/>
    </source>
</evidence>
<keyword evidence="10" id="KW-1185">Reference proteome</keyword>
<dbReference type="GO" id="GO:0004198">
    <property type="term" value="F:calcium-dependent cysteine-type endopeptidase activity"/>
    <property type="evidence" value="ECO:0007669"/>
    <property type="project" value="InterPro"/>
</dbReference>
<dbReference type="Pfam" id="PF00168">
    <property type="entry name" value="C2"/>
    <property type="match status" value="1"/>
</dbReference>
<dbReference type="InterPro" id="IPR038765">
    <property type="entry name" value="Papain-like_cys_pep_sf"/>
</dbReference>
<dbReference type="InterPro" id="IPR022683">
    <property type="entry name" value="Calpain_III"/>
</dbReference>
<dbReference type="PROSITE" id="PS50004">
    <property type="entry name" value="C2"/>
    <property type="match status" value="1"/>
</dbReference>
<dbReference type="InterPro" id="IPR022684">
    <property type="entry name" value="Calpain_cysteine_protease"/>
</dbReference>
<comment type="caution">
    <text evidence="6">Lacks conserved residue(s) required for the propagation of feature annotation.</text>
</comment>
<dbReference type="Pfam" id="PF01067">
    <property type="entry name" value="Calpain_III"/>
    <property type="match status" value="1"/>
</dbReference>
<dbReference type="PANTHER" id="PTHR10183:SF379">
    <property type="entry name" value="CALPAIN-5"/>
    <property type="match status" value="1"/>
</dbReference>
<feature type="domain" description="C2" evidence="7">
    <location>
        <begin position="478"/>
        <end position="598"/>
    </location>
</feature>
<dbReference type="InterPro" id="IPR036213">
    <property type="entry name" value="Calpain_III_sf"/>
</dbReference>
<dbReference type="Proteomes" id="UP001497497">
    <property type="component" value="Unassembled WGS sequence"/>
</dbReference>
<evidence type="ECO:0000256" key="3">
    <source>
        <dbReference type="ARBA" id="ARBA00022801"/>
    </source>
</evidence>
<protein>
    <recommendedName>
        <fullName evidence="11">Calpain-5</fullName>
    </recommendedName>
</protein>
<dbReference type="InterPro" id="IPR022682">
    <property type="entry name" value="Calpain_domain_III"/>
</dbReference>
<dbReference type="InterPro" id="IPR001300">
    <property type="entry name" value="Peptidase_C2_calpain_cat"/>
</dbReference>
<dbReference type="SMART" id="SM00720">
    <property type="entry name" value="calpain_III"/>
    <property type="match status" value="1"/>
</dbReference>
<dbReference type="PRINTS" id="PR00704">
    <property type="entry name" value="CALPAIN"/>
</dbReference>
<evidence type="ECO:0000256" key="6">
    <source>
        <dbReference type="PROSITE-ProRule" id="PRU00239"/>
    </source>
</evidence>
<dbReference type="Gene3D" id="2.60.40.150">
    <property type="entry name" value="C2 domain"/>
    <property type="match status" value="1"/>
</dbReference>
<accession>A0AAV2INW3</accession>
<keyword evidence="2" id="KW-0645">Protease</keyword>
<comment type="similarity">
    <text evidence="1">Belongs to the peptidase C2 family.</text>
</comment>
<dbReference type="GO" id="GO:0005737">
    <property type="term" value="C:cytoplasm"/>
    <property type="evidence" value="ECO:0007669"/>
    <property type="project" value="TreeGrafter"/>
</dbReference>
<sequence length="628" mass="71359">MPAHFRGQNYKDLKKGCLKRGVLFEDPEFPACSKSVFFSKVDNEIEWMRPNEICKAPRLIVDGATCDDLVTGVHKSTWFITACTALAHEQKLWQKVIPDINSQEFSDNNPYAGIFRFQFWRYGEWTDVVIDDRLPTRDGKLIFLHSKSKNEFWSALLEKAYAKLFGDYESMATGHTADALVDFTGGVSETFVVDSFDITEEAALDYYFKKMSTAFENRALINAVISVDEDMVDEEGPFGLLLGHGYNITMIKEIEIQKGLQGTLGERIRIVRLFNPWGEREWTGPWSDGSAEIKRLPLNEWAKMGIKFGLDGEFCMSFEDFMAYFTCVDICHFVNTNFFSLKKTWHEAILFSEWKISGRNGGNKVESNNFLSNPQYVFDVTAPEDTIMISLEQRDVTLARVSLADKKNTIGFYIMKVEQNRNYRVHTHGLILYSSKFSKSRNVFASCTLRRGRYVIFPCCDRDDAVGDFMLRLYTSNKSNARELTLEAPSAGCCGGQYKLVTTIIVERVEGVELPPGEKGGMDPYVVVKCEGEKVQSETKVNDPAPTFDMACTFYRKSTTLPIVVEVYSSRKIFSVFLGEARISWASNETGEQKEFPLYARATKKEPNILVPGKVFVFIQSSDDIKAL</sequence>
<dbReference type="CDD" id="cd00044">
    <property type="entry name" value="CysPc"/>
    <property type="match status" value="1"/>
</dbReference>
<dbReference type="GO" id="GO:0006508">
    <property type="term" value="P:proteolysis"/>
    <property type="evidence" value="ECO:0007669"/>
    <property type="project" value="UniProtKB-KW"/>
</dbReference>
<evidence type="ECO:0000313" key="10">
    <source>
        <dbReference type="Proteomes" id="UP001497497"/>
    </source>
</evidence>
<dbReference type="SUPFAM" id="SSF54001">
    <property type="entry name" value="Cysteine proteinases"/>
    <property type="match status" value="1"/>
</dbReference>
<proteinExistence type="inferred from homology"/>
<dbReference type="Gene3D" id="2.60.120.380">
    <property type="match status" value="1"/>
</dbReference>
<dbReference type="SMART" id="SM00239">
    <property type="entry name" value="C2"/>
    <property type="match status" value="1"/>
</dbReference>
<dbReference type="InterPro" id="IPR000008">
    <property type="entry name" value="C2_dom"/>
</dbReference>
<dbReference type="PROSITE" id="PS50203">
    <property type="entry name" value="CALPAIN_CAT"/>
    <property type="match status" value="1"/>
</dbReference>
<evidence type="ECO:0008006" key="11">
    <source>
        <dbReference type="Google" id="ProtNLM"/>
    </source>
</evidence>
<dbReference type="Gene3D" id="3.90.70.10">
    <property type="entry name" value="Cysteine proteinases"/>
    <property type="match status" value="1"/>
</dbReference>
<feature type="active site" evidence="5">
    <location>
        <position position="244"/>
    </location>
</feature>